<proteinExistence type="inferred from homology"/>
<feature type="transmembrane region" description="Helical" evidence="8">
    <location>
        <begin position="417"/>
        <end position="436"/>
    </location>
</feature>
<dbReference type="PANTHER" id="PTHR23519">
    <property type="entry name" value="AUTOPHAGY-RELATED PROTEIN 22"/>
    <property type="match status" value="1"/>
</dbReference>
<evidence type="ECO:0000256" key="7">
    <source>
        <dbReference type="ARBA" id="ARBA00023136"/>
    </source>
</evidence>
<evidence type="ECO:0000256" key="9">
    <source>
        <dbReference type="SAM" id="MobiDB-lite"/>
    </source>
</evidence>
<sequence length="566" mass="62800">MTASSPHLQPQSPSHPAPTLADAEKSDLHPLPSQIPHTLPNSTSASASISQNLPAGLAYLEQGRAIPLTGERKVTTKWEYWGYCIFYIGASGVGPFNFAAAQFQNLMYQAFPDETIRWAGSTKTLDAFILDINGITFAIQTLCFLLIGPYSDYGNWRPYILIFFTLISWAAGFAWLGIESAEKWKAATAVYMLGYFAFNVAVGFYFAAFPGLVRDLPKVIQSEREVLEGRKDAEEHAKLDMLERSKLSNLSLIFSAAGATLILALGLSIPFSLIPSSPSSPSYTTQNTKTYSILVGYFTAFWVICAVPWFWKEQYRPGQKVPQGVRWWTVGGRQVWEGCKCAWQLRETMLYLAAFFLLNDALNTSGTVIGILQNNVIQFDTKKSVGLYMVAFGTEAIGIFVMNWVQQKWGLSAKLMAIVTGGAIVFFNFWGLLGLWTTKIGYHNAWEFYAWQAYLGLAVGGWYTYSNTMISEVVPAPKMYLFFALFQIVGKTSAFVGPFIASAIIDDAGGNTSACFWFLVFSGLAGVLLLCLVNPDRAKRDCAKYLEKEARDLYREKESAVSEEGV</sequence>
<dbReference type="Gene3D" id="1.20.1250.20">
    <property type="entry name" value="MFS general substrate transporter like domains"/>
    <property type="match status" value="1"/>
</dbReference>
<dbReference type="SUPFAM" id="SSF103473">
    <property type="entry name" value="MFS general substrate transporter"/>
    <property type="match status" value="1"/>
</dbReference>
<evidence type="ECO:0000256" key="5">
    <source>
        <dbReference type="ARBA" id="ARBA00022989"/>
    </source>
</evidence>
<feature type="transmembrane region" description="Helical" evidence="8">
    <location>
        <begin position="480"/>
        <end position="504"/>
    </location>
</feature>
<feature type="transmembrane region" description="Helical" evidence="8">
    <location>
        <begin position="291"/>
        <end position="311"/>
    </location>
</feature>
<evidence type="ECO:0000256" key="4">
    <source>
        <dbReference type="ARBA" id="ARBA00022692"/>
    </source>
</evidence>
<dbReference type="STRING" id="1295533.A0A1E3HXX3"/>
<gene>
    <name evidence="10" type="ORF">L202_03241</name>
</gene>
<keyword evidence="6 8" id="KW-0072">Autophagy</keyword>
<name>A0A1E3HXX3_9TREE</name>
<feature type="compositionally biased region" description="Polar residues" evidence="9">
    <location>
        <begin position="35"/>
        <end position="47"/>
    </location>
</feature>
<feature type="region of interest" description="Disordered" evidence="9">
    <location>
        <begin position="1"/>
        <end position="47"/>
    </location>
</feature>
<evidence type="ECO:0000256" key="2">
    <source>
        <dbReference type="ARBA" id="ARBA00006978"/>
    </source>
</evidence>
<comment type="caution">
    <text evidence="10">The sequence shown here is derived from an EMBL/GenBank/DDBJ whole genome shotgun (WGS) entry which is preliminary data.</text>
</comment>
<comment type="similarity">
    <text evidence="2 8">Belongs to the ATG22 family.</text>
</comment>
<dbReference type="GO" id="GO:0006914">
    <property type="term" value="P:autophagy"/>
    <property type="evidence" value="ECO:0007669"/>
    <property type="project" value="UniProtKB-KW"/>
</dbReference>
<feature type="transmembrane region" description="Helical" evidence="8">
    <location>
        <begin position="350"/>
        <end position="373"/>
    </location>
</feature>
<feature type="transmembrane region" description="Helical" evidence="8">
    <location>
        <begin position="190"/>
        <end position="213"/>
    </location>
</feature>
<dbReference type="Proteomes" id="UP000094065">
    <property type="component" value="Unassembled WGS sequence"/>
</dbReference>
<dbReference type="InterPro" id="IPR024671">
    <property type="entry name" value="Atg22-like"/>
</dbReference>
<keyword evidence="8" id="KW-0926">Vacuole</keyword>
<comment type="function">
    <text evidence="8">Vacuolar effluxer which mediate the efflux of amino acids resulting from autophagic degradation. The release of autophagic amino acids allows the maintenance of protein synthesis and viability during nitrogen starvation.</text>
</comment>
<protein>
    <recommendedName>
        <fullName evidence="8">Autophagy-related protein</fullName>
    </recommendedName>
</protein>
<feature type="transmembrane region" description="Helical" evidence="8">
    <location>
        <begin position="127"/>
        <end position="147"/>
    </location>
</feature>
<evidence type="ECO:0000313" key="10">
    <source>
        <dbReference type="EMBL" id="ODN81149.1"/>
    </source>
</evidence>
<dbReference type="GO" id="GO:0005774">
    <property type="term" value="C:vacuolar membrane"/>
    <property type="evidence" value="ECO:0007669"/>
    <property type="project" value="UniProtKB-SubCell"/>
</dbReference>
<dbReference type="AlphaFoldDB" id="A0A1E3HXX3"/>
<keyword evidence="3 8" id="KW-0813">Transport</keyword>
<dbReference type="GeneID" id="30154550"/>
<keyword evidence="11" id="KW-1185">Reference proteome</keyword>
<organism evidence="10 11">
    <name type="scientific">Cryptococcus amylolentus CBS 6039</name>
    <dbReference type="NCBI Taxonomy" id="1295533"/>
    <lineage>
        <taxon>Eukaryota</taxon>
        <taxon>Fungi</taxon>
        <taxon>Dikarya</taxon>
        <taxon>Basidiomycota</taxon>
        <taxon>Agaricomycotina</taxon>
        <taxon>Tremellomycetes</taxon>
        <taxon>Tremellales</taxon>
        <taxon>Cryptococcaceae</taxon>
        <taxon>Cryptococcus</taxon>
    </lineage>
</organism>
<keyword evidence="8" id="KW-0029">Amino-acid transport</keyword>
<feature type="transmembrane region" description="Helical" evidence="8">
    <location>
        <begin position="385"/>
        <end position="405"/>
    </location>
</feature>
<dbReference type="PANTHER" id="PTHR23519:SF5">
    <property type="entry name" value="AUTOPHAGY-RELATED PROTEIN"/>
    <property type="match status" value="1"/>
</dbReference>
<feature type="transmembrane region" description="Helical" evidence="8">
    <location>
        <begin position="448"/>
        <end position="468"/>
    </location>
</feature>
<evidence type="ECO:0000256" key="3">
    <source>
        <dbReference type="ARBA" id="ARBA00022448"/>
    </source>
</evidence>
<dbReference type="OrthoDB" id="42657at2759"/>
<evidence type="ECO:0000256" key="6">
    <source>
        <dbReference type="ARBA" id="ARBA00023006"/>
    </source>
</evidence>
<keyword evidence="5 8" id="KW-1133">Transmembrane helix</keyword>
<dbReference type="Pfam" id="PF11700">
    <property type="entry name" value="ATG22"/>
    <property type="match status" value="1"/>
</dbReference>
<dbReference type="EMBL" id="AWGJ01000004">
    <property type="protein sequence ID" value="ODN81149.1"/>
    <property type="molecule type" value="Genomic_DNA"/>
</dbReference>
<evidence type="ECO:0000313" key="11">
    <source>
        <dbReference type="Proteomes" id="UP000094065"/>
    </source>
</evidence>
<feature type="transmembrane region" description="Helical" evidence="8">
    <location>
        <begin position="250"/>
        <end position="271"/>
    </location>
</feature>
<dbReference type="InterPro" id="IPR036259">
    <property type="entry name" value="MFS_trans_sf"/>
</dbReference>
<reference evidence="10 11" key="1">
    <citation type="submission" date="2016-06" db="EMBL/GenBank/DDBJ databases">
        <title>Evolution of pathogenesis and genome organization in the Tremellales.</title>
        <authorList>
            <person name="Cuomo C."/>
            <person name="Litvintseva A."/>
            <person name="Heitman J."/>
            <person name="Chen Y."/>
            <person name="Sun S."/>
            <person name="Springer D."/>
            <person name="Dromer F."/>
            <person name="Young S."/>
            <person name="Zeng Q."/>
            <person name="Chapman S."/>
            <person name="Gujja S."/>
            <person name="Saif S."/>
            <person name="Birren B."/>
        </authorList>
    </citation>
    <scope>NUCLEOTIDE SEQUENCE [LARGE SCALE GENOMIC DNA]</scope>
    <source>
        <strain evidence="10 11">CBS 6039</strain>
    </source>
</reference>
<feature type="transmembrane region" description="Helical" evidence="8">
    <location>
        <begin position="516"/>
        <end position="534"/>
    </location>
</feature>
<comment type="subcellular location">
    <subcellularLocation>
        <location evidence="1 8">Vacuole membrane</location>
        <topology evidence="1 8">Multi-pass membrane protein</topology>
    </subcellularLocation>
</comment>
<feature type="transmembrane region" description="Helical" evidence="8">
    <location>
        <begin position="80"/>
        <end position="103"/>
    </location>
</feature>
<feature type="transmembrane region" description="Helical" evidence="8">
    <location>
        <begin position="159"/>
        <end position="178"/>
    </location>
</feature>
<dbReference type="GO" id="GO:0006865">
    <property type="term" value="P:amino acid transport"/>
    <property type="evidence" value="ECO:0007669"/>
    <property type="project" value="UniProtKB-KW"/>
</dbReference>
<keyword evidence="7 8" id="KW-0472">Membrane</keyword>
<dbReference type="InterPro" id="IPR050495">
    <property type="entry name" value="ATG22/LtaA_families"/>
</dbReference>
<evidence type="ECO:0000256" key="8">
    <source>
        <dbReference type="RuleBase" id="RU363073"/>
    </source>
</evidence>
<accession>A0A1E3HXX3</accession>
<evidence type="ECO:0000256" key="1">
    <source>
        <dbReference type="ARBA" id="ARBA00004128"/>
    </source>
</evidence>
<feature type="compositionally biased region" description="Low complexity" evidence="9">
    <location>
        <begin position="1"/>
        <end position="18"/>
    </location>
</feature>
<dbReference type="RefSeq" id="XP_018995715.1">
    <property type="nucleotide sequence ID" value="XM_019137046.1"/>
</dbReference>
<keyword evidence="4 8" id="KW-0812">Transmembrane</keyword>